<name>A0ACB6Q9Z3_9PLEO</name>
<comment type="caution">
    <text evidence="1">The sequence shown here is derived from an EMBL/GenBank/DDBJ whole genome shotgun (WGS) entry which is preliminary data.</text>
</comment>
<evidence type="ECO:0000313" key="1">
    <source>
        <dbReference type="EMBL" id="KAF2463774.1"/>
    </source>
</evidence>
<evidence type="ECO:0000313" key="2">
    <source>
        <dbReference type="Proteomes" id="UP000799755"/>
    </source>
</evidence>
<protein>
    <submittedName>
        <fullName evidence="1">Thiolase-like protein</fullName>
    </submittedName>
</protein>
<sequence length="377" mass="41155">MEPIAIVRLAFKLPQGVEDEHSFWDILEQGKSVMTGWPKSRANVDAFFQSHAARNNMEHFPQPRSHRLRRPIFSISSKEAASMDPQQRMLLETAYHALENTGIFSGSMESDYNRTISKDLDKAPPNTATGASVSILANRLSWYFDLKGPTHARLNTACSSSMIAVGLACQSLRCGQSSMALVTGSNLMLSPELSLYLSNINILSPINIYYSFDHRANGYSRGEGVIVLVLKTLSTAIRDADNIRAVIRGTGSNQDGRTPRITQPSSSSQENLICQVYNSCNLGLESTRYVEAHGTGTQIGDSTEMKALGAVFRNVRSPKAPLYVGSVKSNVRHLGGGSGLAGILKCVLILEKGVIPPNSLFEKLIAKINAKRNNIQV</sequence>
<dbReference type="Proteomes" id="UP000799755">
    <property type="component" value="Unassembled WGS sequence"/>
</dbReference>
<gene>
    <name evidence="1" type="ORF">BDR25DRAFT_383207</name>
</gene>
<organism evidence="1 2">
    <name type="scientific">Lindgomyces ingoldianus</name>
    <dbReference type="NCBI Taxonomy" id="673940"/>
    <lineage>
        <taxon>Eukaryota</taxon>
        <taxon>Fungi</taxon>
        <taxon>Dikarya</taxon>
        <taxon>Ascomycota</taxon>
        <taxon>Pezizomycotina</taxon>
        <taxon>Dothideomycetes</taxon>
        <taxon>Pleosporomycetidae</taxon>
        <taxon>Pleosporales</taxon>
        <taxon>Lindgomycetaceae</taxon>
        <taxon>Lindgomyces</taxon>
    </lineage>
</organism>
<accession>A0ACB6Q9Z3</accession>
<dbReference type="EMBL" id="MU003546">
    <property type="protein sequence ID" value="KAF2463774.1"/>
    <property type="molecule type" value="Genomic_DNA"/>
</dbReference>
<reference evidence="1" key="1">
    <citation type="journal article" date="2020" name="Stud. Mycol.">
        <title>101 Dothideomycetes genomes: a test case for predicting lifestyles and emergence of pathogens.</title>
        <authorList>
            <person name="Haridas S."/>
            <person name="Albert R."/>
            <person name="Binder M."/>
            <person name="Bloem J."/>
            <person name="Labutti K."/>
            <person name="Salamov A."/>
            <person name="Andreopoulos B."/>
            <person name="Baker S."/>
            <person name="Barry K."/>
            <person name="Bills G."/>
            <person name="Bluhm B."/>
            <person name="Cannon C."/>
            <person name="Castanera R."/>
            <person name="Culley D."/>
            <person name="Daum C."/>
            <person name="Ezra D."/>
            <person name="Gonzalez J."/>
            <person name="Henrissat B."/>
            <person name="Kuo A."/>
            <person name="Liang C."/>
            <person name="Lipzen A."/>
            <person name="Lutzoni F."/>
            <person name="Magnuson J."/>
            <person name="Mondo S."/>
            <person name="Nolan M."/>
            <person name="Ohm R."/>
            <person name="Pangilinan J."/>
            <person name="Park H.-J."/>
            <person name="Ramirez L."/>
            <person name="Alfaro M."/>
            <person name="Sun H."/>
            <person name="Tritt A."/>
            <person name="Yoshinaga Y."/>
            <person name="Zwiers L.-H."/>
            <person name="Turgeon B."/>
            <person name="Goodwin S."/>
            <person name="Spatafora J."/>
            <person name="Crous P."/>
            <person name="Grigoriev I."/>
        </authorList>
    </citation>
    <scope>NUCLEOTIDE SEQUENCE</scope>
    <source>
        <strain evidence="1">ATCC 200398</strain>
    </source>
</reference>
<proteinExistence type="predicted"/>
<keyword evidence="2" id="KW-1185">Reference proteome</keyword>